<name>A0AAE7X2A1_9CAUD</name>
<keyword evidence="2" id="KW-1185">Reference proteome</keyword>
<reference evidence="1 2" key="1">
    <citation type="submission" date="2021-07" db="EMBL/GenBank/DDBJ databases">
        <authorList>
            <person name="Roth S.J."/>
            <person name="Krukonis G.P."/>
            <person name="Delesalle V.A."/>
        </authorList>
    </citation>
    <scope>NUCLEOTIDE SEQUENCE [LARGE SCALE GENOMIC DNA]</scope>
</reference>
<evidence type="ECO:0000313" key="1">
    <source>
        <dbReference type="EMBL" id="QZA71365.1"/>
    </source>
</evidence>
<organism evidence="1 2">
    <name type="scientific">Pseudomonas phage AH05</name>
    <dbReference type="NCBI Taxonomy" id="2869574"/>
    <lineage>
        <taxon>Viruses</taxon>
        <taxon>Duplodnaviria</taxon>
        <taxon>Heunggongvirae</taxon>
        <taxon>Uroviricota</taxon>
        <taxon>Caudoviricetes</taxon>
        <taxon>Autographivirales</taxon>
        <taxon>Autotranscriptaviridae</taxon>
        <taxon>Studiervirinae</taxon>
        <taxon>Ghunavirus</taxon>
        <taxon>Ghunavirus AH05</taxon>
    </lineage>
</organism>
<accession>A0AAE7X2A1</accession>
<gene>
    <name evidence="1" type="primary">1</name>
    <name evidence="1" type="ORF">AH05_1</name>
</gene>
<dbReference type="Proteomes" id="UP000828094">
    <property type="component" value="Segment"/>
</dbReference>
<dbReference type="EMBL" id="MZ501272">
    <property type="protein sequence ID" value="QZA71365.1"/>
    <property type="molecule type" value="Genomic_DNA"/>
</dbReference>
<protein>
    <submittedName>
        <fullName evidence="1">Uncharacterized protein</fullName>
    </submittedName>
</protein>
<proteinExistence type="predicted"/>
<sequence>MGIIMGYSMRVGQLGISMGSQGVDRETQWLPLSVPICKSPFRTPTKNPH</sequence>
<evidence type="ECO:0000313" key="2">
    <source>
        <dbReference type="Proteomes" id="UP000828094"/>
    </source>
</evidence>